<keyword evidence="2" id="KW-0479">Metal-binding</keyword>
<evidence type="ECO:0000256" key="3">
    <source>
        <dbReference type="ARBA" id="ARBA00022801"/>
    </source>
</evidence>
<dbReference type="Proteomes" id="UP000287872">
    <property type="component" value="Unassembled WGS sequence"/>
</dbReference>
<dbReference type="EMBL" id="BHYK01000004">
    <property type="protein sequence ID" value="GCD09223.1"/>
    <property type="molecule type" value="Genomic_DNA"/>
</dbReference>
<keyword evidence="3 6" id="KW-0378">Hydrolase</keyword>
<evidence type="ECO:0000313" key="7">
    <source>
        <dbReference type="Proteomes" id="UP000287872"/>
    </source>
</evidence>
<dbReference type="Gene3D" id="3.40.50.10310">
    <property type="entry name" value="Creatininase"/>
    <property type="match status" value="1"/>
</dbReference>
<keyword evidence="7" id="KW-1185">Reference proteome</keyword>
<dbReference type="GO" id="GO:0009231">
    <property type="term" value="P:riboflavin biosynthetic process"/>
    <property type="evidence" value="ECO:0007669"/>
    <property type="project" value="TreeGrafter"/>
</dbReference>
<sequence>MYIIEYTSDDFKKYSEKIHTIIIPIGSVEAHGHHLPLGTDIFSPRLFCDKVNEKIGNKIWIAPEIPYGQSYDLSIYPGTVTMPSEVMAEYVYYVGKSFYKNGLKNIIFLNGHGGNITALSLAAEKLVPIGATVMTINWWLDFSTDILTITEGQGHAGEDETSAILYYDEELVQMDKAMKNPNKQLIPVRFEDRGKTIFQDALTGDATLATVEKGEKIFGLLEGKIIDRVEAMQQGRYYE</sequence>
<evidence type="ECO:0000256" key="1">
    <source>
        <dbReference type="ARBA" id="ARBA00001947"/>
    </source>
</evidence>
<gene>
    <name evidence="6" type="ORF">Ctaglu_08460</name>
</gene>
<comment type="caution">
    <text evidence="6">The sequence shown here is derived from an EMBL/GenBank/DDBJ whole genome shotgun (WGS) entry which is preliminary data.</text>
</comment>
<dbReference type="PANTHER" id="PTHR35005">
    <property type="entry name" value="3-DEHYDRO-SCYLLO-INOSOSE HYDROLASE"/>
    <property type="match status" value="1"/>
</dbReference>
<dbReference type="GO" id="GO:0046872">
    <property type="term" value="F:metal ion binding"/>
    <property type="evidence" value="ECO:0007669"/>
    <property type="project" value="UniProtKB-KW"/>
</dbReference>
<dbReference type="OrthoDB" id="9801445at2"/>
<keyword evidence="4" id="KW-0862">Zinc</keyword>
<evidence type="ECO:0000313" key="6">
    <source>
        <dbReference type="EMBL" id="GCD09223.1"/>
    </source>
</evidence>
<proteinExistence type="inferred from homology"/>
<evidence type="ECO:0000256" key="4">
    <source>
        <dbReference type="ARBA" id="ARBA00022833"/>
    </source>
</evidence>
<dbReference type="InterPro" id="IPR024087">
    <property type="entry name" value="Creatininase-like_sf"/>
</dbReference>
<evidence type="ECO:0000256" key="5">
    <source>
        <dbReference type="ARBA" id="ARBA00024029"/>
    </source>
</evidence>
<dbReference type="Pfam" id="PF02633">
    <property type="entry name" value="Creatininase"/>
    <property type="match status" value="1"/>
</dbReference>
<evidence type="ECO:0000256" key="2">
    <source>
        <dbReference type="ARBA" id="ARBA00022723"/>
    </source>
</evidence>
<accession>A0A401UI39</accession>
<name>A0A401UI39_9CLOT</name>
<dbReference type="GO" id="GO:0016811">
    <property type="term" value="F:hydrolase activity, acting on carbon-nitrogen (but not peptide) bonds, in linear amides"/>
    <property type="evidence" value="ECO:0007669"/>
    <property type="project" value="TreeGrafter"/>
</dbReference>
<dbReference type="RefSeq" id="WP_124998434.1">
    <property type="nucleotide sequence ID" value="NZ_BHYK01000004.1"/>
</dbReference>
<comment type="cofactor">
    <cofactor evidence="1">
        <name>Zn(2+)</name>
        <dbReference type="ChEBI" id="CHEBI:29105"/>
    </cofactor>
</comment>
<dbReference type="InterPro" id="IPR003785">
    <property type="entry name" value="Creatininase/forma_Hydrolase"/>
</dbReference>
<protein>
    <submittedName>
        <fullName evidence="6">Creatinine amidohydrolase</fullName>
    </submittedName>
</protein>
<dbReference type="AlphaFoldDB" id="A0A401UI39"/>
<comment type="similarity">
    <text evidence="5">Belongs to the creatininase superfamily.</text>
</comment>
<dbReference type="SUPFAM" id="SSF102215">
    <property type="entry name" value="Creatininase"/>
    <property type="match status" value="1"/>
</dbReference>
<reference evidence="6 7" key="1">
    <citation type="submission" date="2018-11" db="EMBL/GenBank/DDBJ databases">
        <title>Genome sequencing and assembly of Clostridium tagluense strain A121.</title>
        <authorList>
            <person name="Murakami T."/>
            <person name="Segawa T."/>
            <person name="Shcherbakova V.A."/>
            <person name="Mori H."/>
            <person name="Yoshimura Y."/>
        </authorList>
    </citation>
    <scope>NUCLEOTIDE SEQUENCE [LARGE SCALE GENOMIC DNA]</scope>
    <source>
        <strain evidence="6 7">A121</strain>
    </source>
</reference>
<dbReference type="PANTHER" id="PTHR35005:SF1">
    <property type="entry name" value="2-AMINO-5-FORMYLAMINO-6-RIBOSYLAMINOPYRIMIDIN-4(3H)-ONE 5'-MONOPHOSPHATE DEFORMYLASE"/>
    <property type="match status" value="1"/>
</dbReference>
<organism evidence="6 7">
    <name type="scientific">Clostridium tagluense</name>
    <dbReference type="NCBI Taxonomy" id="360422"/>
    <lineage>
        <taxon>Bacteria</taxon>
        <taxon>Bacillati</taxon>
        <taxon>Bacillota</taxon>
        <taxon>Clostridia</taxon>
        <taxon>Eubacteriales</taxon>
        <taxon>Clostridiaceae</taxon>
        <taxon>Clostridium</taxon>
    </lineage>
</organism>